<keyword evidence="4" id="KW-1185">Reference proteome</keyword>
<feature type="chain" id="PRO_5046544208" evidence="2">
    <location>
        <begin position="30"/>
        <end position="107"/>
    </location>
</feature>
<name>A0ABS5RQ11_9HYPH</name>
<dbReference type="EMBL" id="JAFMNX010000001">
    <property type="protein sequence ID" value="MBS9719123.1"/>
    <property type="molecule type" value="Genomic_DNA"/>
</dbReference>
<keyword evidence="2" id="KW-0732">Signal</keyword>
<reference evidence="3 4" key="1">
    <citation type="submission" date="2021-03" db="EMBL/GenBank/DDBJ databases">
        <title>Tianweitania aestuarii sp. nov., isolated from a tidal flat.</title>
        <authorList>
            <person name="Park S."/>
            <person name="Yoon J.-H."/>
        </authorList>
    </citation>
    <scope>NUCLEOTIDE SEQUENCE [LARGE SCALE GENOMIC DNA]</scope>
    <source>
        <strain evidence="3 4">BSSL-BM11</strain>
    </source>
</reference>
<evidence type="ECO:0000256" key="2">
    <source>
        <dbReference type="SAM" id="SignalP"/>
    </source>
</evidence>
<comment type="caution">
    <text evidence="3">The sequence shown here is derived from an EMBL/GenBank/DDBJ whole genome shotgun (WGS) entry which is preliminary data.</text>
</comment>
<gene>
    <name evidence="3" type="ORF">JYU29_00305</name>
</gene>
<accession>A0ABS5RQ11</accession>
<organism evidence="3 4">
    <name type="scientific">Tianweitania aestuarii</name>
    <dbReference type="NCBI Taxonomy" id="2814886"/>
    <lineage>
        <taxon>Bacteria</taxon>
        <taxon>Pseudomonadati</taxon>
        <taxon>Pseudomonadota</taxon>
        <taxon>Alphaproteobacteria</taxon>
        <taxon>Hyphomicrobiales</taxon>
        <taxon>Phyllobacteriaceae</taxon>
        <taxon>Tianweitania</taxon>
    </lineage>
</organism>
<feature type="transmembrane region" description="Helical" evidence="1">
    <location>
        <begin position="69"/>
        <end position="92"/>
    </location>
</feature>
<dbReference type="Proteomes" id="UP001297272">
    <property type="component" value="Unassembled WGS sequence"/>
</dbReference>
<sequence>MRFAFRLASALALALAVILAVGDAARSIAASALQVTPLITSWLQTAPAGAEAAQNWVQTQMGAAWWDWILLPVLNLPGFVVFGLIALLFYALGAKPKPPLGRIAGTA</sequence>
<feature type="signal peptide" evidence="2">
    <location>
        <begin position="1"/>
        <end position="29"/>
    </location>
</feature>
<protein>
    <submittedName>
        <fullName evidence="3">Uncharacterized protein</fullName>
    </submittedName>
</protein>
<keyword evidence="1" id="KW-0472">Membrane</keyword>
<keyword evidence="1" id="KW-1133">Transmembrane helix</keyword>
<proteinExistence type="predicted"/>
<evidence type="ECO:0000256" key="1">
    <source>
        <dbReference type="SAM" id="Phobius"/>
    </source>
</evidence>
<evidence type="ECO:0000313" key="3">
    <source>
        <dbReference type="EMBL" id="MBS9719123.1"/>
    </source>
</evidence>
<keyword evidence="1" id="KW-0812">Transmembrane</keyword>
<evidence type="ECO:0000313" key="4">
    <source>
        <dbReference type="Proteomes" id="UP001297272"/>
    </source>
</evidence>